<comment type="caution">
    <text evidence="4">The sequence shown here is derived from an EMBL/GenBank/DDBJ whole genome shotgun (WGS) entry which is preliminary data.</text>
</comment>
<dbReference type="InterPro" id="IPR023149">
    <property type="entry name" value="Trans_acon_MeTrfase_C"/>
</dbReference>
<gene>
    <name evidence="4" type="ORF">GQ43DRAFT_469893</name>
</gene>
<evidence type="ECO:0000256" key="1">
    <source>
        <dbReference type="ARBA" id="ARBA00022603"/>
    </source>
</evidence>
<dbReference type="GO" id="GO:0030798">
    <property type="term" value="F:trans-aconitate 2-methyltransferase activity"/>
    <property type="evidence" value="ECO:0007669"/>
    <property type="project" value="InterPro"/>
</dbReference>
<dbReference type="PANTHER" id="PTHR43861:SF1">
    <property type="entry name" value="TRANS-ACONITATE 2-METHYLTRANSFERASE"/>
    <property type="match status" value="1"/>
</dbReference>
<proteinExistence type="predicted"/>
<dbReference type="SUPFAM" id="SSF53335">
    <property type="entry name" value="S-adenosyl-L-methionine-dependent methyltransferases"/>
    <property type="match status" value="1"/>
</dbReference>
<dbReference type="Gene3D" id="1.10.150.290">
    <property type="entry name" value="S-adenosyl-L-methionine-dependent methyltransferases"/>
    <property type="match status" value="1"/>
</dbReference>
<protein>
    <submittedName>
        <fullName evidence="4">S-adenosyl-L-methionine-dependent methyltransferase</fullName>
    </submittedName>
</protein>
<dbReference type="EMBL" id="ML993900">
    <property type="protein sequence ID" value="KAF2203554.1"/>
    <property type="molecule type" value="Genomic_DNA"/>
</dbReference>
<dbReference type="InterPro" id="IPR029063">
    <property type="entry name" value="SAM-dependent_MTases_sf"/>
</dbReference>
<keyword evidence="5" id="KW-1185">Reference proteome</keyword>
<dbReference type="CDD" id="cd02440">
    <property type="entry name" value="AdoMet_MTases"/>
    <property type="match status" value="1"/>
</dbReference>
<evidence type="ECO:0000313" key="4">
    <source>
        <dbReference type="EMBL" id="KAF2203554.1"/>
    </source>
</evidence>
<evidence type="ECO:0000256" key="2">
    <source>
        <dbReference type="ARBA" id="ARBA00022679"/>
    </source>
</evidence>
<sequence>MSAPSKLQNWSADQYVKFISQRNRPLNDLISQIPPLPNQEKPRIHDLGCGPGNSTSALLQAYPDSRITAMDSSSDMLIKARKALGGEDGVEVMEGDLETYEPGPETALLFSNAVFHWLRRETRIPTMIRLLENLRSGGVLAIQVPDNYTEPSHTLMRETALIPGRPWSKYFENSHVGELGNERRPDLDPIEGPEELHDALIPYCQDLNIWRTTYMHVLDGPRDIVEWVRGTGLLPFLNCMEGEEEVKKEFLKEYEKALGKQYKPLMDGRVMLGYPRLFLVAVRK</sequence>
<keyword evidence="2" id="KW-0808">Transferase</keyword>
<reference evidence="4" key="1">
    <citation type="journal article" date="2020" name="Stud. Mycol.">
        <title>101 Dothideomycetes genomes: a test case for predicting lifestyles and emergence of pathogens.</title>
        <authorList>
            <person name="Haridas S."/>
            <person name="Albert R."/>
            <person name="Binder M."/>
            <person name="Bloem J."/>
            <person name="Labutti K."/>
            <person name="Salamov A."/>
            <person name="Andreopoulos B."/>
            <person name="Baker S."/>
            <person name="Barry K."/>
            <person name="Bills G."/>
            <person name="Bluhm B."/>
            <person name="Cannon C."/>
            <person name="Castanera R."/>
            <person name="Culley D."/>
            <person name="Daum C."/>
            <person name="Ezra D."/>
            <person name="Gonzalez J."/>
            <person name="Henrissat B."/>
            <person name="Kuo A."/>
            <person name="Liang C."/>
            <person name="Lipzen A."/>
            <person name="Lutzoni F."/>
            <person name="Magnuson J."/>
            <person name="Mondo S."/>
            <person name="Nolan M."/>
            <person name="Ohm R."/>
            <person name="Pangilinan J."/>
            <person name="Park H.-J."/>
            <person name="Ramirez L."/>
            <person name="Alfaro M."/>
            <person name="Sun H."/>
            <person name="Tritt A."/>
            <person name="Yoshinaga Y."/>
            <person name="Zwiers L.-H."/>
            <person name="Turgeon B."/>
            <person name="Goodwin S."/>
            <person name="Spatafora J."/>
            <person name="Crous P."/>
            <person name="Grigoriev I."/>
        </authorList>
    </citation>
    <scope>NUCLEOTIDE SEQUENCE</scope>
    <source>
        <strain evidence="4">ATCC 74209</strain>
    </source>
</reference>
<evidence type="ECO:0000313" key="5">
    <source>
        <dbReference type="Proteomes" id="UP000799536"/>
    </source>
</evidence>
<feature type="domain" description="Methyltransferase" evidence="3">
    <location>
        <begin position="45"/>
        <end position="138"/>
    </location>
</feature>
<evidence type="ECO:0000259" key="3">
    <source>
        <dbReference type="Pfam" id="PF13649"/>
    </source>
</evidence>
<dbReference type="GO" id="GO:0032259">
    <property type="term" value="P:methylation"/>
    <property type="evidence" value="ECO:0007669"/>
    <property type="project" value="UniProtKB-KW"/>
</dbReference>
<keyword evidence="1 4" id="KW-0489">Methyltransferase</keyword>
<dbReference type="AlphaFoldDB" id="A0A9P4JUP3"/>
<dbReference type="OrthoDB" id="66144at2759"/>
<organism evidence="4 5">
    <name type="scientific">Delitschia confertaspora ATCC 74209</name>
    <dbReference type="NCBI Taxonomy" id="1513339"/>
    <lineage>
        <taxon>Eukaryota</taxon>
        <taxon>Fungi</taxon>
        <taxon>Dikarya</taxon>
        <taxon>Ascomycota</taxon>
        <taxon>Pezizomycotina</taxon>
        <taxon>Dothideomycetes</taxon>
        <taxon>Pleosporomycetidae</taxon>
        <taxon>Pleosporales</taxon>
        <taxon>Delitschiaceae</taxon>
        <taxon>Delitschia</taxon>
    </lineage>
</organism>
<dbReference type="Pfam" id="PF13649">
    <property type="entry name" value="Methyltransf_25"/>
    <property type="match status" value="1"/>
</dbReference>
<dbReference type="InterPro" id="IPR041698">
    <property type="entry name" value="Methyltransf_25"/>
</dbReference>
<dbReference type="PANTHER" id="PTHR43861">
    <property type="entry name" value="TRANS-ACONITATE 2-METHYLTRANSFERASE-RELATED"/>
    <property type="match status" value="1"/>
</dbReference>
<dbReference type="Gene3D" id="3.40.50.150">
    <property type="entry name" value="Vaccinia Virus protein VP39"/>
    <property type="match status" value="1"/>
</dbReference>
<dbReference type="Proteomes" id="UP000799536">
    <property type="component" value="Unassembled WGS sequence"/>
</dbReference>
<accession>A0A9P4JUP3</accession>
<name>A0A9P4JUP3_9PLEO</name>